<reference evidence="12 13" key="1">
    <citation type="submission" date="2021-02" db="EMBL/GenBank/DDBJ databases">
        <authorList>
            <person name="Vanwijnsberghe S."/>
        </authorList>
    </citation>
    <scope>NUCLEOTIDE SEQUENCE [LARGE SCALE GENOMIC DNA]</scope>
    <source>
        <strain evidence="12 13">R-69658</strain>
    </source>
</reference>
<keyword evidence="3" id="KW-0813">Transport</keyword>
<feature type="domain" description="Porin" evidence="11">
    <location>
        <begin position="13"/>
        <end position="340"/>
    </location>
</feature>
<comment type="subunit">
    <text evidence="2">Homotrimer.</text>
</comment>
<keyword evidence="8" id="KW-0626">Porin</keyword>
<comment type="subcellular location">
    <subcellularLocation>
        <location evidence="1">Cell outer membrane</location>
        <topology evidence="1">Multi-pass membrane protein</topology>
    </subcellularLocation>
</comment>
<organism evidence="12 13">
    <name type="scientific">Paraburkholderia aspalathi</name>
    <dbReference type="NCBI Taxonomy" id="1324617"/>
    <lineage>
        <taxon>Bacteria</taxon>
        <taxon>Pseudomonadati</taxon>
        <taxon>Pseudomonadota</taxon>
        <taxon>Betaproteobacteria</taxon>
        <taxon>Burkholderiales</taxon>
        <taxon>Burkholderiaceae</taxon>
        <taxon>Paraburkholderia</taxon>
    </lineage>
</organism>
<dbReference type="InterPro" id="IPR050298">
    <property type="entry name" value="Gram-neg_bact_OMP"/>
</dbReference>
<evidence type="ECO:0000256" key="4">
    <source>
        <dbReference type="ARBA" id="ARBA00022452"/>
    </source>
</evidence>
<evidence type="ECO:0000313" key="12">
    <source>
        <dbReference type="EMBL" id="CAE6865901.1"/>
    </source>
</evidence>
<dbReference type="PANTHER" id="PTHR34501">
    <property type="entry name" value="PROTEIN YDDL-RELATED"/>
    <property type="match status" value="1"/>
</dbReference>
<dbReference type="InterPro" id="IPR001702">
    <property type="entry name" value="Porin_Gram-ve"/>
</dbReference>
<evidence type="ECO:0000259" key="11">
    <source>
        <dbReference type="Pfam" id="PF13609"/>
    </source>
</evidence>
<keyword evidence="7" id="KW-0406">Ion transport</keyword>
<proteinExistence type="predicted"/>
<keyword evidence="13" id="KW-1185">Reference proteome</keyword>
<evidence type="ECO:0000256" key="9">
    <source>
        <dbReference type="ARBA" id="ARBA00023136"/>
    </source>
</evidence>
<sequence>MNAFTRTAGIAILAMEITSLAHAQSRVTLYGKIDAGLTYVNNEGGAKNFKFDNSVLYGNRWGLLGTEDLGGGMAAIFNLESGFNLGNGKLKQGGAEFGRKAWVGLRMPYGTVTLGNQSDFTYDFVEGFNVSGWGSGYAIHQGDFDRMNGDELPNSIKYRSLDYAGFSFGGMWSFSNTVGAFHDGSAWSAGAQYAHGPAKIGVAYTYLATPTVDPYAAIGVHSFFGQTVATVANNTATDLDSSFKLSSLGTLGVGASYAIDKFTLIGNYTYTTLKLAAQSSAMSVYEAGVTYQVDPAVLAVVGYQHTTFQGNRWNQVSTGVQYALSKRTGVYLSADYLKASAGVDPTIGYSFAPSLSGSQIDGRIGMFTSF</sequence>
<dbReference type="Proteomes" id="UP000674425">
    <property type="component" value="Unassembled WGS sequence"/>
</dbReference>
<dbReference type="InterPro" id="IPR023614">
    <property type="entry name" value="Porin_dom_sf"/>
</dbReference>
<evidence type="ECO:0000256" key="1">
    <source>
        <dbReference type="ARBA" id="ARBA00004571"/>
    </source>
</evidence>
<dbReference type="Gene3D" id="2.40.160.10">
    <property type="entry name" value="Porin"/>
    <property type="match status" value="1"/>
</dbReference>
<evidence type="ECO:0000313" key="13">
    <source>
        <dbReference type="Proteomes" id="UP000674425"/>
    </source>
</evidence>
<dbReference type="InterPro" id="IPR033900">
    <property type="entry name" value="Gram_neg_porin_domain"/>
</dbReference>
<keyword evidence="5" id="KW-0812">Transmembrane</keyword>
<keyword evidence="4" id="KW-1134">Transmembrane beta strand</keyword>
<evidence type="ECO:0000256" key="3">
    <source>
        <dbReference type="ARBA" id="ARBA00022448"/>
    </source>
</evidence>
<dbReference type="InterPro" id="IPR002299">
    <property type="entry name" value="Porin_Neis"/>
</dbReference>
<evidence type="ECO:0000256" key="8">
    <source>
        <dbReference type="ARBA" id="ARBA00023114"/>
    </source>
</evidence>
<protein>
    <recommendedName>
        <fullName evidence="11">Porin domain-containing protein</fullName>
    </recommendedName>
</protein>
<evidence type="ECO:0000256" key="10">
    <source>
        <dbReference type="ARBA" id="ARBA00023237"/>
    </source>
</evidence>
<evidence type="ECO:0000256" key="2">
    <source>
        <dbReference type="ARBA" id="ARBA00011233"/>
    </source>
</evidence>
<dbReference type="PRINTS" id="PR00184">
    <property type="entry name" value="NEISSPPORIN"/>
</dbReference>
<dbReference type="PRINTS" id="PR00182">
    <property type="entry name" value="ECOLNEIPORIN"/>
</dbReference>
<evidence type="ECO:0000256" key="5">
    <source>
        <dbReference type="ARBA" id="ARBA00022692"/>
    </source>
</evidence>
<keyword evidence="10" id="KW-0998">Cell outer membrane</keyword>
<evidence type="ECO:0000256" key="6">
    <source>
        <dbReference type="ARBA" id="ARBA00022729"/>
    </source>
</evidence>
<keyword evidence="6" id="KW-0732">Signal</keyword>
<dbReference type="SUPFAM" id="SSF56935">
    <property type="entry name" value="Porins"/>
    <property type="match status" value="1"/>
</dbReference>
<name>A0ABM8T8H8_9BURK</name>
<dbReference type="CDD" id="cd00342">
    <property type="entry name" value="gram_neg_porins"/>
    <property type="match status" value="1"/>
</dbReference>
<comment type="caution">
    <text evidence="12">The sequence shown here is derived from an EMBL/GenBank/DDBJ whole genome shotgun (WGS) entry which is preliminary data.</text>
</comment>
<keyword evidence="9" id="KW-0472">Membrane</keyword>
<gene>
    <name evidence="12" type="ORF">R69658_07861</name>
</gene>
<dbReference type="PANTHER" id="PTHR34501:SF9">
    <property type="entry name" value="MAJOR OUTER MEMBRANE PROTEIN P.IA"/>
    <property type="match status" value="1"/>
</dbReference>
<evidence type="ECO:0000256" key="7">
    <source>
        <dbReference type="ARBA" id="ARBA00023065"/>
    </source>
</evidence>
<accession>A0ABM8T8H8</accession>
<dbReference type="EMBL" id="CAJNAU010000200">
    <property type="protein sequence ID" value="CAE6865901.1"/>
    <property type="molecule type" value="Genomic_DNA"/>
</dbReference>
<dbReference type="RefSeq" id="WP_200622887.1">
    <property type="nucleotide sequence ID" value="NZ_CAJNAU010000200.1"/>
</dbReference>
<dbReference type="Pfam" id="PF13609">
    <property type="entry name" value="Porin_4"/>
    <property type="match status" value="1"/>
</dbReference>